<keyword evidence="2" id="KW-1185">Reference proteome</keyword>
<comment type="caution">
    <text evidence="1">The sequence shown here is derived from an EMBL/GenBank/DDBJ whole genome shotgun (WGS) entry which is preliminary data.</text>
</comment>
<name>A0ABU1MND0_9SPHN</name>
<evidence type="ECO:0000313" key="1">
    <source>
        <dbReference type="EMBL" id="MDR6511432.1"/>
    </source>
</evidence>
<dbReference type="EMBL" id="JAVDRD010000005">
    <property type="protein sequence ID" value="MDR6511432.1"/>
    <property type="molecule type" value="Genomic_DNA"/>
</dbReference>
<proteinExistence type="predicted"/>
<sequence length="82" mass="9407">MDSEPSKKFLITYPYRGHEWCVVVHADSEREAEERLSAICIKGEVRGQVFAEVPSIIGAAMWPFMWLWLRLLNAFRGGTHGQ</sequence>
<accession>A0ABU1MND0</accession>
<evidence type="ECO:0000313" key="2">
    <source>
        <dbReference type="Proteomes" id="UP001184150"/>
    </source>
</evidence>
<organism evidence="1 2">
    <name type="scientific">Novosphingobium capsulatum</name>
    <dbReference type="NCBI Taxonomy" id="13688"/>
    <lineage>
        <taxon>Bacteria</taxon>
        <taxon>Pseudomonadati</taxon>
        <taxon>Pseudomonadota</taxon>
        <taxon>Alphaproteobacteria</taxon>
        <taxon>Sphingomonadales</taxon>
        <taxon>Sphingomonadaceae</taxon>
        <taxon>Novosphingobium</taxon>
    </lineage>
</organism>
<reference evidence="1 2" key="1">
    <citation type="submission" date="2023-07" db="EMBL/GenBank/DDBJ databases">
        <title>Sorghum-associated microbial communities from plants grown in Nebraska, USA.</title>
        <authorList>
            <person name="Schachtman D."/>
        </authorList>
    </citation>
    <scope>NUCLEOTIDE SEQUENCE [LARGE SCALE GENOMIC DNA]</scope>
    <source>
        <strain evidence="1 2">DS1027</strain>
    </source>
</reference>
<gene>
    <name evidence="1" type="ORF">J2792_002304</name>
</gene>
<dbReference type="Proteomes" id="UP001184150">
    <property type="component" value="Unassembled WGS sequence"/>
</dbReference>
<dbReference type="RefSeq" id="WP_309805300.1">
    <property type="nucleotide sequence ID" value="NZ_JAVDRD010000005.1"/>
</dbReference>
<protein>
    <submittedName>
        <fullName evidence="1">Uncharacterized protein</fullName>
    </submittedName>
</protein>